<gene>
    <name evidence="1" type="ORF">10S13_54</name>
</gene>
<dbReference type="EMBL" id="MF417891">
    <property type="protein sequence ID" value="ASN69518.1"/>
    <property type="molecule type" value="Genomic_DNA"/>
</dbReference>
<accession>A0A2H4JB23</accession>
<evidence type="ECO:0000313" key="1">
    <source>
        <dbReference type="EMBL" id="ASN69518.1"/>
    </source>
</evidence>
<reference evidence="1" key="1">
    <citation type="submission" date="2017-06" db="EMBL/GenBank/DDBJ databases">
        <title>Novel phages from South African skin metaviromes.</title>
        <authorList>
            <person name="van Zyl L.J."/>
            <person name="Abrahams Y."/>
            <person name="Stander E.A."/>
            <person name="Kirby B.M."/>
            <person name="Clavaud C."/>
            <person name="Farcet C."/>
            <person name="Breton L."/>
            <person name="Trindade M.I."/>
        </authorList>
    </citation>
    <scope>NUCLEOTIDE SEQUENCE</scope>
</reference>
<dbReference type="NCBIfam" id="TIGR01560">
    <property type="entry name" value="put_DNA_pack"/>
    <property type="match status" value="1"/>
</dbReference>
<name>A0A2H4JB23_9CAUD</name>
<dbReference type="InterPro" id="IPR021146">
    <property type="entry name" value="Phage_gp6-like_head-tail"/>
</dbReference>
<dbReference type="CDD" id="cd08054">
    <property type="entry name" value="gp6"/>
    <property type="match status" value="1"/>
</dbReference>
<protein>
    <submittedName>
        <fullName evidence="1">Putative DNA packaging protein</fullName>
    </submittedName>
</protein>
<dbReference type="InterPro" id="IPR006450">
    <property type="entry name" value="Phage_HK97_gp6-like"/>
</dbReference>
<sequence>MLTLDLEDVKTRIRVDHDFDDDEIEGLIQASEQQIQGAVSGYGQADQFYKDNNLYRLAVINQVGHHYENRSTTSQFQRHNVSQSSLALVQTLRGAYARWKSDASNTE</sequence>
<dbReference type="Pfam" id="PF05135">
    <property type="entry name" value="Phage_connect_1"/>
    <property type="match status" value="1"/>
</dbReference>
<proteinExistence type="predicted"/>
<organism evidence="1">
    <name type="scientific">uncultured Caudovirales phage</name>
    <dbReference type="NCBI Taxonomy" id="2100421"/>
    <lineage>
        <taxon>Viruses</taxon>
        <taxon>Duplodnaviria</taxon>
        <taxon>Heunggongvirae</taxon>
        <taxon>Uroviricota</taxon>
        <taxon>Caudoviricetes</taxon>
        <taxon>Peduoviridae</taxon>
        <taxon>Maltschvirus</taxon>
        <taxon>Maltschvirus maltsch</taxon>
    </lineage>
</organism>
<dbReference type="Gene3D" id="1.10.3230.30">
    <property type="entry name" value="Phage gp6-like head-tail connector protein"/>
    <property type="match status" value="1"/>
</dbReference>